<dbReference type="Pfam" id="PF13349">
    <property type="entry name" value="DUF4097"/>
    <property type="match status" value="1"/>
</dbReference>
<gene>
    <name evidence="2" type="ORF">BCR33DRAFT_737212</name>
</gene>
<dbReference type="AlphaFoldDB" id="A0A1Y2CGF5"/>
<evidence type="ECO:0000313" key="3">
    <source>
        <dbReference type="Proteomes" id="UP000193642"/>
    </source>
</evidence>
<evidence type="ECO:0000313" key="2">
    <source>
        <dbReference type="EMBL" id="ORY46138.1"/>
    </source>
</evidence>
<organism evidence="2 3">
    <name type="scientific">Rhizoclosmatium globosum</name>
    <dbReference type="NCBI Taxonomy" id="329046"/>
    <lineage>
        <taxon>Eukaryota</taxon>
        <taxon>Fungi</taxon>
        <taxon>Fungi incertae sedis</taxon>
        <taxon>Chytridiomycota</taxon>
        <taxon>Chytridiomycota incertae sedis</taxon>
        <taxon>Chytridiomycetes</taxon>
        <taxon>Chytridiales</taxon>
        <taxon>Chytriomycetaceae</taxon>
        <taxon>Rhizoclosmatium</taxon>
    </lineage>
</organism>
<reference evidence="2 3" key="1">
    <citation type="submission" date="2016-07" db="EMBL/GenBank/DDBJ databases">
        <title>Pervasive Adenine N6-methylation of Active Genes in Fungi.</title>
        <authorList>
            <consortium name="DOE Joint Genome Institute"/>
            <person name="Mondo S.J."/>
            <person name="Dannebaum R.O."/>
            <person name="Kuo R.C."/>
            <person name="Labutti K."/>
            <person name="Haridas S."/>
            <person name="Kuo A."/>
            <person name="Salamov A."/>
            <person name="Ahrendt S.R."/>
            <person name="Lipzen A."/>
            <person name="Sullivan W."/>
            <person name="Andreopoulos W.B."/>
            <person name="Clum A."/>
            <person name="Lindquist E."/>
            <person name="Daum C."/>
            <person name="Ramamoorthy G.K."/>
            <person name="Gryganskyi A."/>
            <person name="Culley D."/>
            <person name="Magnuson J.K."/>
            <person name="James T.Y."/>
            <person name="O'Malley M.A."/>
            <person name="Stajich J.E."/>
            <person name="Spatafora J.W."/>
            <person name="Visel A."/>
            <person name="Grigoriev I.V."/>
        </authorList>
    </citation>
    <scope>NUCLEOTIDE SEQUENCE [LARGE SCALE GENOMIC DNA]</scope>
    <source>
        <strain evidence="2 3">JEL800</strain>
    </source>
</reference>
<evidence type="ECO:0000259" key="1">
    <source>
        <dbReference type="Pfam" id="PF13349"/>
    </source>
</evidence>
<proteinExistence type="predicted"/>
<dbReference type="InterPro" id="IPR025164">
    <property type="entry name" value="Toastrack_DUF4097"/>
</dbReference>
<dbReference type="OrthoDB" id="2114390at2759"/>
<keyword evidence="3" id="KW-1185">Reference proteome</keyword>
<feature type="domain" description="DUF4097" evidence="1">
    <location>
        <begin position="164"/>
        <end position="350"/>
    </location>
</feature>
<dbReference type="EMBL" id="MCGO01000018">
    <property type="protein sequence ID" value="ORY46138.1"/>
    <property type="molecule type" value="Genomic_DNA"/>
</dbReference>
<dbReference type="Proteomes" id="UP000193642">
    <property type="component" value="Unassembled WGS sequence"/>
</dbReference>
<accession>A0A1Y2CGF5</accession>
<name>A0A1Y2CGF5_9FUNG</name>
<sequence length="380" mass="40451">MDYEISKFVGDSWNRGLSLKLSKQVIPFNLLKPKLSLKPQKMAATVAETKPLLLHTKPVQVFVLSQQPKPKWKLWQILLLILCAAFAVRSFGRHSFSEFEAFGAAPIDAPFSATKIESLVGGATTAAVSRGPVPKVEWSVFGDNSDAIENTKVEAVVENSVLRVTVTYPKNAEKFRLRTELDVVLPDKSLDAFSLSGSVASLKYDGPNVVGEFSINTNVGSSNIFSSITPEAVHVVQRVGSVRFSGRLESRIVTLHANTGSIHVADAVVSEHIELEANTGSVEATVSGLFTGLVAHADTGSINLDLSPSFAEGSYDIKANTGSIRAKTTGFQGSFKASSSLGSVKVSGPEVQNGRVGNNPAAKGSFVARSSLGSVTLNFL</sequence>
<protein>
    <recommendedName>
        <fullName evidence="1">DUF4097 domain-containing protein</fullName>
    </recommendedName>
</protein>
<comment type="caution">
    <text evidence="2">The sequence shown here is derived from an EMBL/GenBank/DDBJ whole genome shotgun (WGS) entry which is preliminary data.</text>
</comment>